<protein>
    <submittedName>
        <fullName evidence="2">Uncharacterized protein</fullName>
    </submittedName>
</protein>
<dbReference type="Proteomes" id="UP001190700">
    <property type="component" value="Unassembled WGS sequence"/>
</dbReference>
<proteinExistence type="predicted"/>
<feature type="region of interest" description="Disordered" evidence="1">
    <location>
        <begin position="424"/>
        <end position="462"/>
    </location>
</feature>
<evidence type="ECO:0000313" key="3">
    <source>
        <dbReference type="Proteomes" id="UP001190700"/>
    </source>
</evidence>
<feature type="region of interest" description="Disordered" evidence="1">
    <location>
        <begin position="259"/>
        <end position="362"/>
    </location>
</feature>
<organism evidence="2 3">
    <name type="scientific">Cymbomonas tetramitiformis</name>
    <dbReference type="NCBI Taxonomy" id="36881"/>
    <lineage>
        <taxon>Eukaryota</taxon>
        <taxon>Viridiplantae</taxon>
        <taxon>Chlorophyta</taxon>
        <taxon>Pyramimonadophyceae</taxon>
        <taxon>Pyramimonadales</taxon>
        <taxon>Pyramimonadaceae</taxon>
        <taxon>Cymbomonas</taxon>
    </lineage>
</organism>
<feature type="compositionally biased region" description="Basic residues" evidence="1">
    <location>
        <begin position="221"/>
        <end position="230"/>
    </location>
</feature>
<gene>
    <name evidence="2" type="ORF">CYMTET_26794</name>
</gene>
<reference evidence="2 3" key="1">
    <citation type="journal article" date="2015" name="Genome Biol. Evol.">
        <title>Comparative Genomics of a Bacterivorous Green Alga Reveals Evolutionary Causalities and Consequences of Phago-Mixotrophic Mode of Nutrition.</title>
        <authorList>
            <person name="Burns J.A."/>
            <person name="Paasch A."/>
            <person name="Narechania A."/>
            <person name="Kim E."/>
        </authorList>
    </citation>
    <scope>NUCLEOTIDE SEQUENCE [LARGE SCALE GENOMIC DNA]</scope>
    <source>
        <strain evidence="2 3">PLY_AMNH</strain>
    </source>
</reference>
<comment type="caution">
    <text evidence="2">The sequence shown here is derived from an EMBL/GenBank/DDBJ whole genome shotgun (WGS) entry which is preliminary data.</text>
</comment>
<feature type="compositionally biased region" description="Basic and acidic residues" evidence="1">
    <location>
        <begin position="439"/>
        <end position="451"/>
    </location>
</feature>
<sequence>MRGNQEGQQGGRHNVARRAEAESTAEKMTLKLEQYHRQMGGNATNIAFELMEQLETAEEQLLNMSMDTNKLTKHMEITMDLIRAEVVLLTERGLGQLNHAAKMVKQWGAKNPYGDKEHAFKIAYSEVKRLVLEYQKQIGVGTPRKGLREMMNLNPEQCEELVSHHYNALHKRVQELVVAYDVMEPAMKREMDTAQEVVANCMLLHNIAKALKAWRVRQLEKHHRNSKKRPSMLWSGDSGDADSPRGMRASVMAVNAFSDAGKAAGSRRSSIKVNADDVISPKRSSQVDTSVHSEKRVSEKRSSVHSEKRMSEKRSIVHSEKRVSEKRSSVHSEKRVSEKRSSVHSEKRVSEKRSSMHSVMDVEEMIDSDADAEEESDIEEEAEDVLHRCQEQRRTSLKLMLNNRLGRRPSVTEVMDKNVLQTDVSAAATQDPAGMQAGGRERRPSVAERMEAAPGTQRRPSIVERSSELQIMLERRPTVTNLVEASLLPTTSSGEEHHWGIADWMESSVVAAGRRDSAPMSPLSPMVAEVAEKLKSGFTKRKSLVHF</sequence>
<feature type="region of interest" description="Disordered" evidence="1">
    <location>
        <begin position="221"/>
        <end position="246"/>
    </location>
</feature>
<dbReference type="AlphaFoldDB" id="A0AAE0FQZ9"/>
<keyword evidence="3" id="KW-1185">Reference proteome</keyword>
<evidence type="ECO:0000313" key="2">
    <source>
        <dbReference type="EMBL" id="KAK3264472.1"/>
    </source>
</evidence>
<dbReference type="EMBL" id="LGRX02014530">
    <property type="protein sequence ID" value="KAK3264472.1"/>
    <property type="molecule type" value="Genomic_DNA"/>
</dbReference>
<accession>A0AAE0FQZ9</accession>
<evidence type="ECO:0000256" key="1">
    <source>
        <dbReference type="SAM" id="MobiDB-lite"/>
    </source>
</evidence>
<name>A0AAE0FQZ9_9CHLO</name>
<feature type="compositionally biased region" description="Basic and acidic residues" evidence="1">
    <location>
        <begin position="291"/>
        <end position="354"/>
    </location>
</feature>
<feature type="region of interest" description="Disordered" evidence="1">
    <location>
        <begin position="1"/>
        <end position="24"/>
    </location>
</feature>